<proteinExistence type="predicted"/>
<name>A0ABM6M5S5_9SPHN</name>
<dbReference type="Proteomes" id="UP000258016">
    <property type="component" value="Chromosome"/>
</dbReference>
<dbReference type="Gene3D" id="2.20.110.10">
    <property type="entry name" value="Histone H3 K4-specific methyltransferase SET7/9 N-terminal domain"/>
    <property type="match status" value="1"/>
</dbReference>
<organism evidence="1 2">
    <name type="scientific">Blastomonas fulva</name>
    <dbReference type="NCBI Taxonomy" id="1550728"/>
    <lineage>
        <taxon>Bacteria</taxon>
        <taxon>Pseudomonadati</taxon>
        <taxon>Pseudomonadota</taxon>
        <taxon>Alphaproteobacteria</taxon>
        <taxon>Sphingomonadales</taxon>
        <taxon>Sphingomonadaceae</taxon>
        <taxon>Blastomonas</taxon>
    </lineage>
</organism>
<evidence type="ECO:0000313" key="1">
    <source>
        <dbReference type="EMBL" id="ASR51234.1"/>
    </source>
</evidence>
<gene>
    <name evidence="1" type="ORF">B5J99_06925</name>
</gene>
<dbReference type="EMBL" id="CP020083">
    <property type="protein sequence ID" value="ASR51234.1"/>
    <property type="molecule type" value="Genomic_DNA"/>
</dbReference>
<evidence type="ECO:0000313" key="2">
    <source>
        <dbReference type="Proteomes" id="UP000258016"/>
    </source>
</evidence>
<protein>
    <recommendedName>
        <fullName evidence="3">MORN repeat variant</fullName>
    </recommendedName>
</protein>
<dbReference type="SUPFAM" id="SSF82185">
    <property type="entry name" value="Histone H3 K4-specific methyltransferase SET7/9 N-terminal domain"/>
    <property type="match status" value="1"/>
</dbReference>
<reference evidence="1 2" key="1">
    <citation type="submission" date="2017-03" db="EMBL/GenBank/DDBJ databases">
        <title>Complete genome sequence of Blastomonas fulva degrading microcsystin LR.</title>
        <authorList>
            <person name="Lee H.-g."/>
            <person name="Jin L."/>
            <person name="oh H.-M."/>
        </authorList>
    </citation>
    <scope>NUCLEOTIDE SEQUENCE [LARGE SCALE GENOMIC DNA]</scope>
    <source>
        <strain evidence="1 2">T2</strain>
    </source>
</reference>
<sequence length="78" mass="9007">MSGAVDHVEYHRQGTVCAKGQMLDGKFHGYWEWYRKDGSLKRSGHFNRGEQVDIWTTYDADGAPYKTTRMKIVSHAQD</sequence>
<dbReference type="RefSeq" id="WP_033925550.1">
    <property type="nucleotide sequence ID" value="NZ_CP020083.1"/>
</dbReference>
<keyword evidence="2" id="KW-1185">Reference proteome</keyword>
<evidence type="ECO:0008006" key="3">
    <source>
        <dbReference type="Google" id="ProtNLM"/>
    </source>
</evidence>
<accession>A0ABM6M5S5</accession>
<dbReference type="GeneID" id="303485313"/>